<reference evidence="9 10" key="2">
    <citation type="submission" date="2007-01" db="EMBL/GenBank/DDBJ databases">
        <title>Sequencing of the draft genome and assembly of Thermosinus carboxydivorans Nor1.</title>
        <authorList>
            <consortium name="US DOE Joint Genome Institute (JGI-PGF)"/>
            <person name="Copeland A."/>
            <person name="Lucas S."/>
            <person name="Lapidus A."/>
            <person name="Barry K."/>
            <person name="Glavina del Rio T."/>
            <person name="Dalin E."/>
            <person name="Tice H."/>
            <person name="Bruce D."/>
            <person name="Pitluck S."/>
            <person name="Richardson P."/>
        </authorList>
    </citation>
    <scope>NUCLEOTIDE SEQUENCE [LARGE SCALE GENOMIC DNA]</scope>
    <source>
        <strain evidence="9 10">Nor1</strain>
    </source>
</reference>
<dbReference type="InterPro" id="IPR050448">
    <property type="entry name" value="OpgB/LTA_synthase_biosynth"/>
</dbReference>
<evidence type="ECO:0000256" key="4">
    <source>
        <dbReference type="ARBA" id="ARBA00022692"/>
    </source>
</evidence>
<feature type="transmembrane region" description="Helical" evidence="7">
    <location>
        <begin position="60"/>
        <end position="81"/>
    </location>
</feature>
<dbReference type="InterPro" id="IPR017850">
    <property type="entry name" value="Alkaline_phosphatase_core_sf"/>
</dbReference>
<feature type="transmembrane region" description="Helical" evidence="7">
    <location>
        <begin position="93"/>
        <end position="112"/>
    </location>
</feature>
<keyword evidence="3" id="KW-1003">Cell membrane</keyword>
<feature type="transmembrane region" description="Helical" evidence="7">
    <location>
        <begin position="149"/>
        <end position="168"/>
    </location>
</feature>
<evidence type="ECO:0000256" key="2">
    <source>
        <dbReference type="ARBA" id="ARBA00004936"/>
    </source>
</evidence>
<dbReference type="OrthoDB" id="9777768at2"/>
<dbReference type="Pfam" id="PF00884">
    <property type="entry name" value="Sulfatase"/>
    <property type="match status" value="1"/>
</dbReference>
<dbReference type="InterPro" id="IPR000917">
    <property type="entry name" value="Sulfatase_N"/>
</dbReference>
<dbReference type="eggNOG" id="COG1368">
    <property type="taxonomic scope" value="Bacteria"/>
</dbReference>
<evidence type="ECO:0000259" key="8">
    <source>
        <dbReference type="Pfam" id="PF00884"/>
    </source>
</evidence>
<evidence type="ECO:0000256" key="1">
    <source>
        <dbReference type="ARBA" id="ARBA00004651"/>
    </source>
</evidence>
<protein>
    <submittedName>
        <fullName evidence="9">Sulfatase</fullName>
    </submittedName>
</protein>
<sequence length="652" mass="73592">MTRWERFWLNCQQDLKLYTFIWMLLMFFRIAFIALLPQYISPGITWVDIATSIYYGGRISLKSAGIAALLSFIFCTLINVIRPSLRTERLRRIIGYTFIFTLTLLFAARLPYYKQFHTVFSPLIFNTFRDDVQAIISTLVKEYDLIPRLAAAIAGAVGGCWLLAWWLNTRNLPVPRFTNRWLRRGFRTVVVLAIAWFMVFARFGGSLGYAGSVHWHNAAVTRDEFLNEAVLDDVQALYRAWSMHKMLAQATALNLTATRVANYAANLTGKQPVTANLDDYLRKEADGALIPRPRHIFLIVGESYAAWPLLPEYDNLHIADGLKNIAARDNAACASAFVPAGHGTMSSLGSLITGLAEVNLYPNYQPETYRQQYPTALAVQMKRLGYKTYFWYGGFPSWQRIRDFALAQGFDAFYGAGDIGQAPGNAWGIEDKFLFEAIERIWDGSEPSFHLILTISNHPPYTVDLAKEGFSPSILPETFRQDKAWLAKLGHFWYADKVLADFVDAMYRRYPDSLFAITGDHADRMNIEPNPPLFVRYAVPLVLYGQGIHKNILPQTAYGSHLDIAPTLIELIAPRGFVYYSLGRSLTHGAGIGIGSDLWVTYDYIGRISTNATEHTPYYRPGAVPPDKAELKATVDAVQAVSWWRVKMGSGL</sequence>
<dbReference type="SUPFAM" id="SSF53649">
    <property type="entry name" value="Alkaline phosphatase-like"/>
    <property type="match status" value="1"/>
</dbReference>
<gene>
    <name evidence="9" type="ORF">TcarDRAFT_2666</name>
</gene>
<keyword evidence="5 7" id="KW-1133">Transmembrane helix</keyword>
<reference evidence="9 10" key="1">
    <citation type="submission" date="2007-01" db="EMBL/GenBank/DDBJ databases">
        <title>Annotation of the draft genome assembly of Thermosinus carboxydivorans Nor1.</title>
        <authorList>
            <consortium name="US DOE Joint Genome Institute (JGI-ORNL)"/>
            <person name="Larimer F."/>
            <person name="Land M."/>
            <person name="Hauser L."/>
        </authorList>
    </citation>
    <scope>NUCLEOTIDE SEQUENCE [LARGE SCALE GENOMIC DNA]</scope>
    <source>
        <strain evidence="9 10">Nor1</strain>
    </source>
</reference>
<name>A1HMD4_9FIRM</name>
<comment type="subcellular location">
    <subcellularLocation>
        <location evidence="1">Cell membrane</location>
        <topology evidence="1">Multi-pass membrane protein</topology>
    </subcellularLocation>
</comment>
<feature type="transmembrane region" description="Helical" evidence="7">
    <location>
        <begin position="20"/>
        <end position="40"/>
    </location>
</feature>
<evidence type="ECO:0000313" key="9">
    <source>
        <dbReference type="EMBL" id="EAX48977.1"/>
    </source>
</evidence>
<organism evidence="9 10">
    <name type="scientific">Thermosinus carboxydivorans Nor1</name>
    <dbReference type="NCBI Taxonomy" id="401526"/>
    <lineage>
        <taxon>Bacteria</taxon>
        <taxon>Bacillati</taxon>
        <taxon>Bacillota</taxon>
        <taxon>Negativicutes</taxon>
        <taxon>Selenomonadales</taxon>
        <taxon>Sporomusaceae</taxon>
        <taxon>Thermosinus</taxon>
    </lineage>
</organism>
<keyword evidence="10" id="KW-1185">Reference proteome</keyword>
<dbReference type="AlphaFoldDB" id="A1HMD4"/>
<dbReference type="EMBL" id="AAWL01000001">
    <property type="protein sequence ID" value="EAX48977.1"/>
    <property type="molecule type" value="Genomic_DNA"/>
</dbReference>
<dbReference type="PANTHER" id="PTHR47371:SF3">
    <property type="entry name" value="PHOSPHOGLYCEROL TRANSFERASE I"/>
    <property type="match status" value="1"/>
</dbReference>
<evidence type="ECO:0000256" key="7">
    <source>
        <dbReference type="SAM" id="Phobius"/>
    </source>
</evidence>
<comment type="caution">
    <text evidence="9">The sequence shown here is derived from an EMBL/GenBank/DDBJ whole genome shotgun (WGS) entry which is preliminary data.</text>
</comment>
<feature type="transmembrane region" description="Helical" evidence="7">
    <location>
        <begin position="189"/>
        <end position="210"/>
    </location>
</feature>
<evidence type="ECO:0000256" key="6">
    <source>
        <dbReference type="ARBA" id="ARBA00023136"/>
    </source>
</evidence>
<feature type="domain" description="Sulfatase N-terminal" evidence="8">
    <location>
        <begin position="295"/>
        <end position="571"/>
    </location>
</feature>
<dbReference type="Gene3D" id="3.40.720.10">
    <property type="entry name" value="Alkaline Phosphatase, subunit A"/>
    <property type="match status" value="1"/>
</dbReference>
<keyword evidence="4 7" id="KW-0812">Transmembrane</keyword>
<dbReference type="CDD" id="cd16015">
    <property type="entry name" value="LTA_synthase"/>
    <property type="match status" value="1"/>
</dbReference>
<keyword evidence="6 7" id="KW-0472">Membrane</keyword>
<dbReference type="PANTHER" id="PTHR47371">
    <property type="entry name" value="LIPOTEICHOIC ACID SYNTHASE"/>
    <property type="match status" value="1"/>
</dbReference>
<accession>A1HMD4</accession>
<dbReference type="GO" id="GO:0005886">
    <property type="term" value="C:plasma membrane"/>
    <property type="evidence" value="ECO:0007669"/>
    <property type="project" value="UniProtKB-SubCell"/>
</dbReference>
<evidence type="ECO:0000256" key="5">
    <source>
        <dbReference type="ARBA" id="ARBA00022989"/>
    </source>
</evidence>
<proteinExistence type="predicted"/>
<evidence type="ECO:0000313" key="10">
    <source>
        <dbReference type="Proteomes" id="UP000005139"/>
    </source>
</evidence>
<comment type="pathway">
    <text evidence="2">Cell wall biogenesis; lipoteichoic acid biosynthesis.</text>
</comment>
<evidence type="ECO:0000256" key="3">
    <source>
        <dbReference type="ARBA" id="ARBA00022475"/>
    </source>
</evidence>
<dbReference type="Proteomes" id="UP000005139">
    <property type="component" value="Unassembled WGS sequence"/>
</dbReference>